<reference evidence="2 3" key="1">
    <citation type="submission" date="2017-03" db="EMBL/GenBank/DDBJ databases">
        <title>Genomes of endolithic fungi from Antarctica.</title>
        <authorList>
            <person name="Coleine C."/>
            <person name="Masonjones S."/>
            <person name="Stajich J.E."/>
        </authorList>
    </citation>
    <scope>NUCLEOTIDE SEQUENCE [LARGE SCALE GENOMIC DNA]</scope>
    <source>
        <strain evidence="2 3">CCFEE 5311</strain>
    </source>
</reference>
<protein>
    <submittedName>
        <fullName evidence="2">Uncharacterized protein</fullName>
    </submittedName>
</protein>
<proteinExistence type="predicted"/>
<evidence type="ECO:0000256" key="1">
    <source>
        <dbReference type="SAM" id="MobiDB-lite"/>
    </source>
</evidence>
<comment type="caution">
    <text evidence="2">The sequence shown here is derived from an EMBL/GenBank/DDBJ whole genome shotgun (WGS) entry which is preliminary data.</text>
</comment>
<gene>
    <name evidence="2" type="ORF">B0A54_05011</name>
</gene>
<sequence>MSGSEGGDGSRGSSRNGWHHSNGRQVGNGSVTPGYMGSRSPEDARSHSAQMFGDPGLSRGGTRVGSAVGGGRVGSAGGYGYANGGMNGGLNGTEKGSGGYYGADGNGLMR</sequence>
<feature type="compositionally biased region" description="Gly residues" evidence="1">
    <location>
        <begin position="1"/>
        <end position="10"/>
    </location>
</feature>
<feature type="region of interest" description="Disordered" evidence="1">
    <location>
        <begin position="1"/>
        <end position="110"/>
    </location>
</feature>
<evidence type="ECO:0000313" key="2">
    <source>
        <dbReference type="EMBL" id="TKA44268.1"/>
    </source>
</evidence>
<dbReference type="EMBL" id="NAJP01000015">
    <property type="protein sequence ID" value="TKA44268.1"/>
    <property type="molecule type" value="Genomic_DNA"/>
</dbReference>
<name>A0A4U0V676_9PEZI</name>
<evidence type="ECO:0000313" key="3">
    <source>
        <dbReference type="Proteomes" id="UP000310066"/>
    </source>
</evidence>
<accession>A0A4U0V676</accession>
<dbReference type="Proteomes" id="UP000310066">
    <property type="component" value="Unassembled WGS sequence"/>
</dbReference>
<dbReference type="AlphaFoldDB" id="A0A4U0V676"/>
<feature type="compositionally biased region" description="Gly residues" evidence="1">
    <location>
        <begin position="58"/>
        <end position="110"/>
    </location>
</feature>
<organism evidence="2 3">
    <name type="scientific">Friedmanniomyces endolithicus</name>
    <dbReference type="NCBI Taxonomy" id="329885"/>
    <lineage>
        <taxon>Eukaryota</taxon>
        <taxon>Fungi</taxon>
        <taxon>Dikarya</taxon>
        <taxon>Ascomycota</taxon>
        <taxon>Pezizomycotina</taxon>
        <taxon>Dothideomycetes</taxon>
        <taxon>Dothideomycetidae</taxon>
        <taxon>Mycosphaerellales</taxon>
        <taxon>Teratosphaeriaceae</taxon>
        <taxon>Friedmanniomyces</taxon>
    </lineage>
</organism>